<gene>
    <name evidence="2" type="ORF">IU470_18705</name>
</gene>
<feature type="region of interest" description="Disordered" evidence="1">
    <location>
        <begin position="302"/>
        <end position="321"/>
    </location>
</feature>
<organism evidence="2 3">
    <name type="scientific">Nocardia abscessus</name>
    <dbReference type="NCBI Taxonomy" id="120957"/>
    <lineage>
        <taxon>Bacteria</taxon>
        <taxon>Bacillati</taxon>
        <taxon>Actinomycetota</taxon>
        <taxon>Actinomycetes</taxon>
        <taxon>Mycobacteriales</taxon>
        <taxon>Nocardiaceae</taxon>
        <taxon>Nocardia</taxon>
    </lineage>
</organism>
<feature type="compositionally biased region" description="Polar residues" evidence="1">
    <location>
        <begin position="1"/>
        <end position="18"/>
    </location>
</feature>
<keyword evidence="3" id="KW-1185">Reference proteome</keyword>
<comment type="caution">
    <text evidence="2">The sequence shown here is derived from an EMBL/GenBank/DDBJ whole genome shotgun (WGS) entry which is preliminary data.</text>
</comment>
<evidence type="ECO:0000313" key="3">
    <source>
        <dbReference type="Proteomes" id="UP000807309"/>
    </source>
</evidence>
<reference evidence="2 3" key="1">
    <citation type="submission" date="2020-10" db="EMBL/GenBank/DDBJ databases">
        <title>Identification of Nocardia species via Next-generation sequencing and recognition of intraspecies genetic diversity.</title>
        <authorList>
            <person name="Li P."/>
            <person name="Li P."/>
            <person name="Lu B."/>
        </authorList>
    </citation>
    <scope>NUCLEOTIDE SEQUENCE [LARGE SCALE GENOMIC DNA]</scope>
    <source>
        <strain evidence="2 3">N-11</strain>
    </source>
</reference>
<dbReference type="RefSeq" id="WP_195034176.1">
    <property type="nucleotide sequence ID" value="NZ_JADLRE010000014.1"/>
</dbReference>
<feature type="compositionally biased region" description="Polar residues" evidence="1">
    <location>
        <begin position="308"/>
        <end position="321"/>
    </location>
</feature>
<dbReference type="EMBL" id="JADLRE010000014">
    <property type="protein sequence ID" value="MBF6227128.1"/>
    <property type="molecule type" value="Genomic_DNA"/>
</dbReference>
<evidence type="ECO:0000313" key="2">
    <source>
        <dbReference type="EMBL" id="MBF6227128.1"/>
    </source>
</evidence>
<sequence length="321" mass="35351">MWIAGTSRSTDTFGTTPAPNRIGRPHYRDIVAAKLQRAPLSGSDLAETVEVNTSMALHLGTYAAAVENMLRRMHDEDTTPEQYWLHQVQIRLKEAELAPDVRGELSEWFGGVPLTKLSDLGARAVRYVNVHEAPGSISLAIDPRVIMRVRTISLPTPTTVLPATEAGKQAVELAVSELLAAQRLLPDTTGLAKGQYFHSELDLLLAQLKGRAVSEEVIQRTKEFAPRFRESQDRKDEIRSKLRTELAGIYVPEVTPQLRERLCAAIPTVTEPAEFHQRLRELAGLIALPDLVVGQFQTAPWRTPGSAGRSTSGGVQVKQVT</sequence>
<dbReference type="Proteomes" id="UP000807309">
    <property type="component" value="Unassembled WGS sequence"/>
</dbReference>
<protein>
    <submittedName>
        <fullName evidence="2">Uncharacterized protein</fullName>
    </submittedName>
</protein>
<name>A0ABS0CFD9_9NOCA</name>
<accession>A0ABS0CFD9</accession>
<feature type="region of interest" description="Disordered" evidence="1">
    <location>
        <begin position="1"/>
        <end position="21"/>
    </location>
</feature>
<evidence type="ECO:0000256" key="1">
    <source>
        <dbReference type="SAM" id="MobiDB-lite"/>
    </source>
</evidence>
<proteinExistence type="predicted"/>